<organism evidence="1 2">
    <name type="scientific">Tritrichomonas musculus</name>
    <dbReference type="NCBI Taxonomy" id="1915356"/>
    <lineage>
        <taxon>Eukaryota</taxon>
        <taxon>Metamonada</taxon>
        <taxon>Parabasalia</taxon>
        <taxon>Tritrichomonadida</taxon>
        <taxon>Tritrichomonadidae</taxon>
        <taxon>Tritrichomonas</taxon>
    </lineage>
</organism>
<evidence type="ECO:0000313" key="2">
    <source>
        <dbReference type="Proteomes" id="UP001470230"/>
    </source>
</evidence>
<gene>
    <name evidence="1" type="ORF">M9Y10_020355</name>
</gene>
<proteinExistence type="predicted"/>
<sequence length="215" mass="24683">MSDDHTYALKIHLISFDLPRSLAKGNDEIRVSITTVPEENKQAFFVPARRMRNANLNFCVNVKIPPNELPDDFIFSGTEKVIVVFRKNNSFFGSPIIASTLISAKEFPKDLSEPVQIKTLNIYEPLQRGARRRLEDRGFIGTYSKELPQSHPEINRKIIGRMEVQLSLANAVPLKEVREECMSNIKKASTLGDINDENDENIFFYDDKFDEYQQL</sequence>
<dbReference type="Proteomes" id="UP001470230">
    <property type="component" value="Unassembled WGS sequence"/>
</dbReference>
<evidence type="ECO:0000313" key="1">
    <source>
        <dbReference type="EMBL" id="KAK8846345.1"/>
    </source>
</evidence>
<reference evidence="1 2" key="1">
    <citation type="submission" date="2024-04" db="EMBL/GenBank/DDBJ databases">
        <title>Tritrichomonas musculus Genome.</title>
        <authorList>
            <person name="Alves-Ferreira E."/>
            <person name="Grigg M."/>
            <person name="Lorenzi H."/>
            <person name="Galac M."/>
        </authorList>
    </citation>
    <scope>NUCLEOTIDE SEQUENCE [LARGE SCALE GENOMIC DNA]</scope>
    <source>
        <strain evidence="1 2">EAF2021</strain>
    </source>
</reference>
<name>A0ABR2HH04_9EUKA</name>
<protein>
    <recommendedName>
        <fullName evidence="3">MSP domain-containing protein</fullName>
    </recommendedName>
</protein>
<comment type="caution">
    <text evidence="1">The sequence shown here is derived from an EMBL/GenBank/DDBJ whole genome shotgun (WGS) entry which is preliminary data.</text>
</comment>
<keyword evidence="2" id="KW-1185">Reference proteome</keyword>
<accession>A0ABR2HH04</accession>
<evidence type="ECO:0008006" key="3">
    <source>
        <dbReference type="Google" id="ProtNLM"/>
    </source>
</evidence>
<dbReference type="EMBL" id="JAPFFF010000029">
    <property type="protein sequence ID" value="KAK8846345.1"/>
    <property type="molecule type" value="Genomic_DNA"/>
</dbReference>